<reference evidence="1 2" key="1">
    <citation type="submission" date="2020-08" db="EMBL/GenBank/DDBJ databases">
        <title>Sequencing the genomes of 1000 actinobacteria strains.</title>
        <authorList>
            <person name="Klenk H.-P."/>
        </authorList>
    </citation>
    <scope>NUCLEOTIDE SEQUENCE [LARGE SCALE GENOMIC DNA]</scope>
    <source>
        <strain evidence="1 2">DSM 46659</strain>
    </source>
</reference>
<proteinExistence type="predicted"/>
<evidence type="ECO:0000313" key="2">
    <source>
        <dbReference type="Proteomes" id="UP000546642"/>
    </source>
</evidence>
<evidence type="ECO:0000313" key="1">
    <source>
        <dbReference type="EMBL" id="MBB6172776.1"/>
    </source>
</evidence>
<gene>
    <name evidence="1" type="ORF">HNR23_002836</name>
</gene>
<sequence length="64" mass="7038">MMSEFMTTLHLRIYDAVRALRRAHERGDEALCAAQAGEIEDLVEIAARHGVDIGSGYKELAHAA</sequence>
<comment type="caution">
    <text evidence="1">The sequence shown here is derived from an EMBL/GenBank/DDBJ whole genome shotgun (WGS) entry which is preliminary data.</text>
</comment>
<organism evidence="1 2">
    <name type="scientific">Nocardiopsis mwathae</name>
    <dbReference type="NCBI Taxonomy" id="1472723"/>
    <lineage>
        <taxon>Bacteria</taxon>
        <taxon>Bacillati</taxon>
        <taxon>Actinomycetota</taxon>
        <taxon>Actinomycetes</taxon>
        <taxon>Streptosporangiales</taxon>
        <taxon>Nocardiopsidaceae</taxon>
        <taxon>Nocardiopsis</taxon>
    </lineage>
</organism>
<keyword evidence="2" id="KW-1185">Reference proteome</keyword>
<name>A0A7X0D6I5_9ACTN</name>
<accession>A0A7X0D6I5</accession>
<dbReference type="AlphaFoldDB" id="A0A7X0D6I5"/>
<protein>
    <submittedName>
        <fullName evidence="1">Uncharacterized protein</fullName>
    </submittedName>
</protein>
<dbReference type="Proteomes" id="UP000546642">
    <property type="component" value="Unassembled WGS sequence"/>
</dbReference>
<dbReference type="EMBL" id="JACHDS010000001">
    <property type="protein sequence ID" value="MBB6172776.1"/>
    <property type="molecule type" value="Genomic_DNA"/>
</dbReference>